<gene>
    <name evidence="3" type="ORF">EV190_102323</name>
</gene>
<evidence type="ECO:0000313" key="3">
    <source>
        <dbReference type="EMBL" id="TDQ54489.1"/>
    </source>
</evidence>
<dbReference type="GO" id="GO:0016491">
    <property type="term" value="F:oxidoreductase activity"/>
    <property type="evidence" value="ECO:0007669"/>
    <property type="project" value="InterPro"/>
</dbReference>
<comment type="caution">
    <text evidence="3">The sequence shown here is derived from an EMBL/GenBank/DDBJ whole genome shotgun (WGS) entry which is preliminary data.</text>
</comment>
<dbReference type="SUPFAM" id="SSF50129">
    <property type="entry name" value="GroES-like"/>
    <property type="match status" value="1"/>
</dbReference>
<dbReference type="InterPro" id="IPR036291">
    <property type="entry name" value="NAD(P)-bd_dom_sf"/>
</dbReference>
<evidence type="ECO:0000256" key="1">
    <source>
        <dbReference type="ARBA" id="ARBA00022857"/>
    </source>
</evidence>
<evidence type="ECO:0000259" key="2">
    <source>
        <dbReference type="SMART" id="SM00829"/>
    </source>
</evidence>
<reference evidence="3 4" key="1">
    <citation type="submission" date="2019-03" db="EMBL/GenBank/DDBJ databases">
        <title>Genomic Encyclopedia of Type Strains, Phase IV (KMG-IV): sequencing the most valuable type-strain genomes for metagenomic binning, comparative biology and taxonomic classification.</title>
        <authorList>
            <person name="Goeker M."/>
        </authorList>
    </citation>
    <scope>NUCLEOTIDE SEQUENCE [LARGE SCALE GENOMIC DNA]</scope>
    <source>
        <strain evidence="3 4">DSM 46770</strain>
    </source>
</reference>
<dbReference type="SUPFAM" id="SSF51735">
    <property type="entry name" value="NAD(P)-binding Rossmann-fold domains"/>
    <property type="match status" value="1"/>
</dbReference>
<keyword evidence="4" id="KW-1185">Reference proteome</keyword>
<dbReference type="Gene3D" id="3.40.50.720">
    <property type="entry name" value="NAD(P)-binding Rossmann-like Domain"/>
    <property type="match status" value="1"/>
</dbReference>
<dbReference type="Proteomes" id="UP000295281">
    <property type="component" value="Unassembled WGS sequence"/>
</dbReference>
<name>A0A4V3D953_9ACTN</name>
<dbReference type="InterPro" id="IPR051603">
    <property type="entry name" value="Zinc-ADH_QOR/CCCR"/>
</dbReference>
<keyword evidence="1" id="KW-0521">NADP</keyword>
<proteinExistence type="predicted"/>
<evidence type="ECO:0000313" key="4">
    <source>
        <dbReference type="Proteomes" id="UP000295281"/>
    </source>
</evidence>
<dbReference type="Gene3D" id="3.90.180.10">
    <property type="entry name" value="Medium-chain alcohol dehydrogenases, catalytic domain"/>
    <property type="match status" value="1"/>
</dbReference>
<sequence>MAKAVRFTRYGDPDVLTLDEVPTPEPGPRQVRIRVRFAAVNAYDCKVRRGLFAQTPPDAPTGTGLEASGTIDAVGPRVTAWTPGQAVFGPLSPALATHALADTGDLVEKPDWLPFDEAAALPVATETAHRTLRQLDVRPGQTLLIHAASGGVGQAAAQLALARGARVIGTAGTRNHALLRATGVHPVPYGEGLRDRIRALAPDGVDAVLDASGRGVLALSVELAGSPEKVITIADDHAADHGVRFSGGGPGNTPAADVLTEVLPLVRRGALRVPVGRVYPLDRAADAHRLSEQGHPGGKILVAADHD</sequence>
<dbReference type="InterPro" id="IPR020843">
    <property type="entry name" value="ER"/>
</dbReference>
<dbReference type="Pfam" id="PF13602">
    <property type="entry name" value="ADH_zinc_N_2"/>
    <property type="match status" value="1"/>
</dbReference>
<dbReference type="InterPro" id="IPR013154">
    <property type="entry name" value="ADH-like_N"/>
</dbReference>
<dbReference type="PANTHER" id="PTHR44154:SF1">
    <property type="entry name" value="QUINONE OXIDOREDUCTASE"/>
    <property type="match status" value="1"/>
</dbReference>
<dbReference type="SMART" id="SM00829">
    <property type="entry name" value="PKS_ER"/>
    <property type="match status" value="1"/>
</dbReference>
<dbReference type="InterPro" id="IPR011032">
    <property type="entry name" value="GroES-like_sf"/>
</dbReference>
<dbReference type="PANTHER" id="PTHR44154">
    <property type="entry name" value="QUINONE OXIDOREDUCTASE"/>
    <property type="match status" value="1"/>
</dbReference>
<accession>A0A4V3D953</accession>
<dbReference type="CDD" id="cd05289">
    <property type="entry name" value="MDR_like_2"/>
    <property type="match status" value="1"/>
</dbReference>
<organism evidence="3 4">
    <name type="scientific">Actinorugispora endophytica</name>
    <dbReference type="NCBI Taxonomy" id="1605990"/>
    <lineage>
        <taxon>Bacteria</taxon>
        <taxon>Bacillati</taxon>
        <taxon>Actinomycetota</taxon>
        <taxon>Actinomycetes</taxon>
        <taxon>Streptosporangiales</taxon>
        <taxon>Nocardiopsidaceae</taxon>
        <taxon>Actinorugispora</taxon>
    </lineage>
</organism>
<feature type="domain" description="Enoyl reductase (ER)" evidence="2">
    <location>
        <begin position="11"/>
        <end position="302"/>
    </location>
</feature>
<dbReference type="OrthoDB" id="2665481at2"/>
<dbReference type="AlphaFoldDB" id="A0A4V3D953"/>
<protein>
    <submittedName>
        <fullName evidence="3">NADPH:quinone reductase-like Zn-dependent oxidoreductase</fullName>
    </submittedName>
</protein>
<dbReference type="RefSeq" id="WP_133740445.1">
    <property type="nucleotide sequence ID" value="NZ_SNYN01000002.1"/>
</dbReference>
<dbReference type="EMBL" id="SNYN01000002">
    <property type="protein sequence ID" value="TDQ54489.1"/>
    <property type="molecule type" value="Genomic_DNA"/>
</dbReference>
<dbReference type="Pfam" id="PF08240">
    <property type="entry name" value="ADH_N"/>
    <property type="match status" value="1"/>
</dbReference>